<proteinExistence type="predicted"/>
<reference evidence="1" key="1">
    <citation type="submission" date="2022-11" db="EMBL/GenBank/DDBJ databases">
        <title>Genome Sequence of Boeremia exigua.</title>
        <authorList>
            <person name="Buettner E."/>
        </authorList>
    </citation>
    <scope>NUCLEOTIDE SEQUENCE</scope>
    <source>
        <strain evidence="1">CU02</strain>
    </source>
</reference>
<comment type="caution">
    <text evidence="1">The sequence shown here is derived from an EMBL/GenBank/DDBJ whole genome shotgun (WGS) entry which is preliminary data.</text>
</comment>
<sequence length="225" mass="24458">MDSWAPQSPDLSSYHSADAEPVHPQHQGYRGPVSHALPQAAPLPPGTSFQATSAPLLYSTYPPYSGHQENMQDADYIPDLSHAAPQMPEMGNGSTGGSMLPPNVDSIIIKNHFPVARIKRIMQADDDVGKVAQVTPVVVSKALELFMISLVTKAAAEAKQRNSKRVGAIHLKQAITKNEQFDFLNDIVSKVADAPEKSESDAMDDGKKKKATRGRRKKADDDDDF</sequence>
<protein>
    <submittedName>
        <fullName evidence="1">Uncharacterized protein</fullName>
    </submittedName>
</protein>
<keyword evidence="2" id="KW-1185">Reference proteome</keyword>
<name>A0ACC2IF56_9PLEO</name>
<evidence type="ECO:0000313" key="1">
    <source>
        <dbReference type="EMBL" id="KAJ8113777.1"/>
    </source>
</evidence>
<dbReference type="EMBL" id="JAPHNI010000231">
    <property type="protein sequence ID" value="KAJ8113777.1"/>
    <property type="molecule type" value="Genomic_DNA"/>
</dbReference>
<dbReference type="Proteomes" id="UP001153331">
    <property type="component" value="Unassembled WGS sequence"/>
</dbReference>
<gene>
    <name evidence="1" type="ORF">OPT61_g4174</name>
</gene>
<accession>A0ACC2IF56</accession>
<evidence type="ECO:0000313" key="2">
    <source>
        <dbReference type="Proteomes" id="UP001153331"/>
    </source>
</evidence>
<organism evidence="1 2">
    <name type="scientific">Boeremia exigua</name>
    <dbReference type="NCBI Taxonomy" id="749465"/>
    <lineage>
        <taxon>Eukaryota</taxon>
        <taxon>Fungi</taxon>
        <taxon>Dikarya</taxon>
        <taxon>Ascomycota</taxon>
        <taxon>Pezizomycotina</taxon>
        <taxon>Dothideomycetes</taxon>
        <taxon>Pleosporomycetidae</taxon>
        <taxon>Pleosporales</taxon>
        <taxon>Pleosporineae</taxon>
        <taxon>Didymellaceae</taxon>
        <taxon>Boeremia</taxon>
    </lineage>
</organism>